<dbReference type="RefSeq" id="WP_236099671.1">
    <property type="nucleotide sequence ID" value="NZ_JAKGUD010000009.1"/>
</dbReference>
<comment type="pathway">
    <text evidence="2">Cofactor biosynthesis; thiamine diphosphate biosynthesis.</text>
</comment>
<evidence type="ECO:0000259" key="12">
    <source>
        <dbReference type="Pfam" id="PF09084"/>
    </source>
</evidence>
<keyword evidence="14" id="KW-1185">Reference proteome</keyword>
<keyword evidence="7" id="KW-0663">Pyridoxal phosphate</keyword>
<dbReference type="Gene3D" id="3.40.190.10">
    <property type="entry name" value="Periplasmic binding protein-like II"/>
    <property type="match status" value="2"/>
</dbReference>
<evidence type="ECO:0000256" key="2">
    <source>
        <dbReference type="ARBA" id="ARBA00004948"/>
    </source>
</evidence>
<organism evidence="13 14">
    <name type="scientific">Dethiosulfovibrio marinus</name>
    <dbReference type="NCBI Taxonomy" id="133532"/>
    <lineage>
        <taxon>Bacteria</taxon>
        <taxon>Thermotogati</taxon>
        <taxon>Synergistota</taxon>
        <taxon>Synergistia</taxon>
        <taxon>Synergistales</taxon>
        <taxon>Dethiosulfovibrionaceae</taxon>
        <taxon>Dethiosulfovibrio</taxon>
    </lineage>
</organism>
<proteinExistence type="inferred from homology"/>
<evidence type="ECO:0000256" key="7">
    <source>
        <dbReference type="ARBA" id="ARBA00022898"/>
    </source>
</evidence>
<gene>
    <name evidence="13" type="ORF">L2W38_09005</name>
</gene>
<evidence type="ECO:0000256" key="3">
    <source>
        <dbReference type="ARBA" id="ARBA00009406"/>
    </source>
</evidence>
<dbReference type="Proteomes" id="UP001200430">
    <property type="component" value="Unassembled WGS sequence"/>
</dbReference>
<comment type="subunit">
    <text evidence="4">Homodimer.</text>
</comment>
<evidence type="ECO:0000313" key="14">
    <source>
        <dbReference type="Proteomes" id="UP001200430"/>
    </source>
</evidence>
<reference evidence="13 14" key="1">
    <citation type="submission" date="2022-01" db="EMBL/GenBank/DDBJ databases">
        <title>Dethiosulfovibrio faecalis sp. nov., a novel proteolytic, non-sulfur-reducing bacterium isolated from a marine aquaculture solid waste bioreactor.</title>
        <authorList>
            <person name="Grabowski S."/>
            <person name="Apolinario E."/>
            <person name="Schneider N."/>
            <person name="Marshall C.W."/>
            <person name="Sowers K.R."/>
        </authorList>
    </citation>
    <scope>NUCLEOTIDE SEQUENCE [LARGE SCALE GENOMIC DNA]</scope>
    <source>
        <strain evidence="13 14">DSM 12537</strain>
    </source>
</reference>
<dbReference type="Pfam" id="PF09084">
    <property type="entry name" value="NMT1"/>
    <property type="match status" value="1"/>
</dbReference>
<dbReference type="InterPro" id="IPR015168">
    <property type="entry name" value="SsuA/THI5"/>
</dbReference>
<dbReference type="EMBL" id="JAKGUD010000009">
    <property type="protein sequence ID" value="MCF4142958.1"/>
    <property type="molecule type" value="Genomic_DNA"/>
</dbReference>
<evidence type="ECO:0000256" key="1">
    <source>
        <dbReference type="ARBA" id="ARBA00003469"/>
    </source>
</evidence>
<evidence type="ECO:0000313" key="13">
    <source>
        <dbReference type="EMBL" id="MCF4142958.1"/>
    </source>
</evidence>
<sequence length="328" mass="37480">MMLRILSSFFCLILLPSLCWGSEFFMTGVRLDLQWYPQSQFAGYYVAYEKGMYLRRGLNVFVYRGGPDRDPMEALRRREADFVTAFLTGAMVYREGGLPLVNLAQVVNEGNLLLVAQKKDGISEIFDLDEKRISMWGDHFSGAYRGFFTAHCISPEIVPQFYSIDLFLRGGVVACSAMSYNEYGKILQAGYRQEDLTVISLKDEGFGFPEDGIYCLESTLKDHPTVCRDFVRASLEGWRYAAEHPEEAVDIVMKYAKRAKVPVNRVHMRRMLDAILPSIVPDSSDLWSFGRLSMSDYLDTAFMMEERGLIGEVVPFEDFVKTVFEDED</sequence>
<keyword evidence="8" id="KW-0784">Thiamine biosynthesis</keyword>
<keyword evidence="9" id="KW-0408">Iron</keyword>
<comment type="catalytic activity">
    <reaction evidence="11">
        <text>N(6)-(pyridoxal phosphate)-L-lysyl-[4-amino-5-hydroxymethyl-2-methylpyrimidine phosphate synthase] + L-histidyl-[4-amino-5-hydroxymethyl-2-methylpyrimidine phosphate synthase] + 2 Fe(3+) + 4 H2O = L-lysyl-[4-amino-5-hydroxymethyl-2-methylpyrimidine phosphate synthase] + (2S)-2-amino-5-hydroxy-4-oxopentanoyl-[4-amino-5-hydroxymethyl-2-methylpyrimidine phosphate synthase] + 4-amino-2-methyl-5-(phosphooxymethyl)pyrimidine + 3-oxopropanoate + 2 Fe(2+) + 2 H(+)</text>
        <dbReference type="Rhea" id="RHEA:65756"/>
        <dbReference type="Rhea" id="RHEA-COMP:16892"/>
        <dbReference type="Rhea" id="RHEA-COMP:16893"/>
        <dbReference type="Rhea" id="RHEA-COMP:16894"/>
        <dbReference type="Rhea" id="RHEA-COMP:16895"/>
        <dbReference type="ChEBI" id="CHEBI:15377"/>
        <dbReference type="ChEBI" id="CHEBI:15378"/>
        <dbReference type="ChEBI" id="CHEBI:29033"/>
        <dbReference type="ChEBI" id="CHEBI:29034"/>
        <dbReference type="ChEBI" id="CHEBI:29969"/>
        <dbReference type="ChEBI" id="CHEBI:29979"/>
        <dbReference type="ChEBI" id="CHEBI:33190"/>
        <dbReference type="ChEBI" id="CHEBI:58354"/>
        <dbReference type="ChEBI" id="CHEBI:143915"/>
        <dbReference type="ChEBI" id="CHEBI:157692"/>
    </reaction>
    <physiologicalReaction direction="left-to-right" evidence="11">
        <dbReference type="Rhea" id="RHEA:65757"/>
    </physiologicalReaction>
</comment>
<comment type="caution">
    <text evidence="13">The sequence shown here is derived from an EMBL/GenBank/DDBJ whole genome shotgun (WGS) entry which is preliminary data.</text>
</comment>
<dbReference type="InterPro" id="IPR027939">
    <property type="entry name" value="NMT1/THI5"/>
</dbReference>
<evidence type="ECO:0000256" key="6">
    <source>
        <dbReference type="ARBA" id="ARBA00022723"/>
    </source>
</evidence>
<keyword evidence="6" id="KW-0479">Metal-binding</keyword>
<comment type="similarity">
    <text evidence="3">Belongs to the NMT1/THI5 family.</text>
</comment>
<dbReference type="PANTHER" id="PTHR31528:SF1">
    <property type="entry name" value="4-AMINO-5-HYDROXYMETHYL-2-METHYLPYRIMIDINE PHOSPHATE SYNTHASE THI11-RELATED"/>
    <property type="match status" value="1"/>
</dbReference>
<evidence type="ECO:0000256" key="9">
    <source>
        <dbReference type="ARBA" id="ARBA00023004"/>
    </source>
</evidence>
<keyword evidence="5" id="KW-0808">Transferase</keyword>
<evidence type="ECO:0000256" key="11">
    <source>
        <dbReference type="ARBA" id="ARBA00048179"/>
    </source>
</evidence>
<evidence type="ECO:0000256" key="4">
    <source>
        <dbReference type="ARBA" id="ARBA00011738"/>
    </source>
</evidence>
<evidence type="ECO:0000256" key="10">
    <source>
        <dbReference type="ARBA" id="ARBA00033171"/>
    </source>
</evidence>
<evidence type="ECO:0000256" key="5">
    <source>
        <dbReference type="ARBA" id="ARBA00022679"/>
    </source>
</evidence>
<evidence type="ECO:0000256" key="8">
    <source>
        <dbReference type="ARBA" id="ARBA00022977"/>
    </source>
</evidence>
<name>A0ABS9EP36_9BACT</name>
<feature type="domain" description="SsuA/THI5-like" evidence="12">
    <location>
        <begin position="39"/>
        <end position="248"/>
    </location>
</feature>
<dbReference type="SUPFAM" id="SSF53850">
    <property type="entry name" value="Periplasmic binding protein-like II"/>
    <property type="match status" value="1"/>
</dbReference>
<dbReference type="PANTHER" id="PTHR31528">
    <property type="entry name" value="4-AMINO-5-HYDROXYMETHYL-2-METHYLPYRIMIDINE PHOSPHATE SYNTHASE THI11-RELATED"/>
    <property type="match status" value="1"/>
</dbReference>
<protein>
    <recommendedName>
        <fullName evidence="10">Thiamine pyrimidine synthase</fullName>
    </recommendedName>
</protein>
<comment type="function">
    <text evidence="1">Responsible for the formation of the pyrimidine heterocycle in the thiamine biosynthesis pathway. Catalyzes the formation of hydroxymethylpyrimidine phosphate (HMP-P) from histidine and pyridoxal phosphate (PLP). The protein uses PLP and the active site histidine to form HMP-P, generating an inactive enzyme. The enzyme can only undergo a single turnover, which suggests it is a suicide enzyme.</text>
</comment>
<accession>A0ABS9EP36</accession>